<protein>
    <submittedName>
        <fullName evidence="11">Trk family potassium uptake protein</fullName>
    </submittedName>
</protein>
<dbReference type="NCBIfam" id="TIGR00933">
    <property type="entry name" value="2a38"/>
    <property type="match status" value="1"/>
</dbReference>
<evidence type="ECO:0000313" key="11">
    <source>
        <dbReference type="EMBL" id="RSU10538.1"/>
    </source>
</evidence>
<feature type="transmembrane region" description="Helical" evidence="10">
    <location>
        <begin position="77"/>
        <end position="100"/>
    </location>
</feature>
<feature type="transmembrane region" description="Helical" evidence="10">
    <location>
        <begin position="381"/>
        <end position="399"/>
    </location>
</feature>
<keyword evidence="9 10" id="KW-0472">Membrane</keyword>
<keyword evidence="4" id="KW-0633">Potassium transport</keyword>
<dbReference type="InterPro" id="IPR004772">
    <property type="entry name" value="TrkH"/>
</dbReference>
<feature type="transmembrane region" description="Helical" evidence="10">
    <location>
        <begin position="191"/>
        <end position="210"/>
    </location>
</feature>
<keyword evidence="12" id="KW-1185">Reference proteome</keyword>
<evidence type="ECO:0000313" key="12">
    <source>
        <dbReference type="Proteomes" id="UP000287605"/>
    </source>
</evidence>
<dbReference type="Proteomes" id="UP000287605">
    <property type="component" value="Unassembled WGS sequence"/>
</dbReference>
<keyword evidence="2" id="KW-0813">Transport</keyword>
<dbReference type="Pfam" id="PF02386">
    <property type="entry name" value="TrkH"/>
    <property type="match status" value="1"/>
</dbReference>
<evidence type="ECO:0000256" key="2">
    <source>
        <dbReference type="ARBA" id="ARBA00022448"/>
    </source>
</evidence>
<sequence length="450" mass="49541">MSQKKKHSFRFSSAQFITGSFLLIILIGACLLSLPIASVNGPTNFLDALFVATSATCVTGLTTVNTAAHWTLFGRTVIMILIEIGGMSFLLISLMILFTSKKKASFSTRMLIKDYMNLGEFSGVFKIAKYTMKISLSIQLLGTFLLSFYFVPKHGFLNGLGHSIFHAVSAFCNAGFDLFGDSLESATKEPFLLVVISLLILAGGLGFVVWKELLEFGKRKKLSMHSSLTLRASMIILGLSFLLFFIFEKGFSIHDHTLSFTEKISNILFLTVTPRTAGFNNVSYTNVSTASLLLTTFLMFIGGNSGSTAGGLKVSTFSVLFLNIKNILLGKEHTSYRERTIKKNTILSSYALFFLALTLISVSAIILSVTETIPQNFGVEYIIFEVFSAFGTVGVTMGLTPNLTVVGKVVIMLLMFIGRIGIYTFIFSLIRKRQSTHDHFKYPEGFLMVG</sequence>
<dbReference type="EMBL" id="NGKA01000014">
    <property type="protein sequence ID" value="RSU10538.1"/>
    <property type="molecule type" value="Genomic_DNA"/>
</dbReference>
<evidence type="ECO:0000256" key="1">
    <source>
        <dbReference type="ARBA" id="ARBA00004651"/>
    </source>
</evidence>
<dbReference type="PANTHER" id="PTHR32024:SF1">
    <property type="entry name" value="KTR SYSTEM POTASSIUM UPTAKE PROTEIN B"/>
    <property type="match status" value="1"/>
</dbReference>
<dbReference type="PANTHER" id="PTHR32024">
    <property type="entry name" value="TRK SYSTEM POTASSIUM UPTAKE PROTEIN TRKG-RELATED"/>
    <property type="match status" value="1"/>
</dbReference>
<evidence type="ECO:0000256" key="7">
    <source>
        <dbReference type="ARBA" id="ARBA00022989"/>
    </source>
</evidence>
<proteinExistence type="predicted"/>
<dbReference type="OrthoDB" id="9810952at2"/>
<keyword evidence="6" id="KW-0630">Potassium</keyword>
<keyword evidence="5 10" id="KW-0812">Transmembrane</keyword>
<dbReference type="InterPro" id="IPR003445">
    <property type="entry name" value="Cat_transpt"/>
</dbReference>
<evidence type="ECO:0000256" key="6">
    <source>
        <dbReference type="ARBA" id="ARBA00022958"/>
    </source>
</evidence>
<dbReference type="PROSITE" id="PS51257">
    <property type="entry name" value="PROKAR_LIPOPROTEIN"/>
    <property type="match status" value="1"/>
</dbReference>
<organism evidence="11 12">
    <name type="scientific">Vagococcus elongatus</name>
    <dbReference type="NCBI Taxonomy" id="180344"/>
    <lineage>
        <taxon>Bacteria</taxon>
        <taxon>Bacillati</taxon>
        <taxon>Bacillota</taxon>
        <taxon>Bacilli</taxon>
        <taxon>Lactobacillales</taxon>
        <taxon>Enterococcaceae</taxon>
        <taxon>Vagococcus</taxon>
    </lineage>
</organism>
<dbReference type="GO" id="GO:0015379">
    <property type="term" value="F:potassium:chloride symporter activity"/>
    <property type="evidence" value="ECO:0007669"/>
    <property type="project" value="InterPro"/>
</dbReference>
<name>A0A430AQY4_9ENTE</name>
<keyword evidence="7 10" id="KW-1133">Transmembrane helix</keyword>
<comment type="subcellular location">
    <subcellularLocation>
        <location evidence="1">Cell membrane</location>
        <topology evidence="1">Multi-pass membrane protein</topology>
    </subcellularLocation>
</comment>
<feature type="transmembrane region" description="Helical" evidence="10">
    <location>
        <begin position="134"/>
        <end position="151"/>
    </location>
</feature>
<accession>A0A430AQY4</accession>
<keyword evidence="8" id="KW-0406">Ion transport</keyword>
<feature type="transmembrane region" description="Helical" evidence="10">
    <location>
        <begin position="405"/>
        <end position="430"/>
    </location>
</feature>
<evidence type="ECO:0000256" key="5">
    <source>
        <dbReference type="ARBA" id="ARBA00022692"/>
    </source>
</evidence>
<reference evidence="11 12" key="1">
    <citation type="submission" date="2017-05" db="EMBL/GenBank/DDBJ databases">
        <title>Vagococcus spp. assemblies.</title>
        <authorList>
            <person name="Gulvik C.A."/>
        </authorList>
    </citation>
    <scope>NUCLEOTIDE SEQUENCE [LARGE SCALE GENOMIC DNA]</scope>
    <source>
        <strain evidence="11 12">CCUG 51432</strain>
    </source>
</reference>
<feature type="transmembrane region" description="Helical" evidence="10">
    <location>
        <begin position="230"/>
        <end position="247"/>
    </location>
</feature>
<evidence type="ECO:0000256" key="4">
    <source>
        <dbReference type="ARBA" id="ARBA00022538"/>
    </source>
</evidence>
<dbReference type="AlphaFoldDB" id="A0A430AQY4"/>
<gene>
    <name evidence="11" type="ORF">CBF29_09610</name>
</gene>
<evidence type="ECO:0000256" key="3">
    <source>
        <dbReference type="ARBA" id="ARBA00022475"/>
    </source>
</evidence>
<dbReference type="GO" id="GO:0005886">
    <property type="term" value="C:plasma membrane"/>
    <property type="evidence" value="ECO:0007669"/>
    <property type="project" value="UniProtKB-SubCell"/>
</dbReference>
<evidence type="ECO:0000256" key="10">
    <source>
        <dbReference type="SAM" id="Phobius"/>
    </source>
</evidence>
<keyword evidence="3" id="KW-1003">Cell membrane</keyword>
<evidence type="ECO:0000256" key="8">
    <source>
        <dbReference type="ARBA" id="ARBA00023065"/>
    </source>
</evidence>
<evidence type="ECO:0000256" key="9">
    <source>
        <dbReference type="ARBA" id="ARBA00023136"/>
    </source>
</evidence>
<feature type="transmembrane region" description="Helical" evidence="10">
    <location>
        <begin position="21"/>
        <end position="39"/>
    </location>
</feature>
<feature type="transmembrane region" description="Helical" evidence="10">
    <location>
        <begin position="349"/>
        <end position="369"/>
    </location>
</feature>
<comment type="caution">
    <text evidence="11">The sequence shown here is derived from an EMBL/GenBank/DDBJ whole genome shotgun (WGS) entry which is preliminary data.</text>
</comment>